<evidence type="ECO:0000313" key="2">
    <source>
        <dbReference type="Proteomes" id="UP000790709"/>
    </source>
</evidence>
<dbReference type="Proteomes" id="UP000790709">
    <property type="component" value="Unassembled WGS sequence"/>
</dbReference>
<keyword evidence="2" id="KW-1185">Reference proteome</keyword>
<sequence>MSSSEEDAENDAPSSHTSTSRRKRLLSGALEAGPRKKAVVQDPLVHHGRHFGRAVHAFCNVQTLIINGIVRMGEDEREESLTAEERREHAVFRELLRLVPGLEKRIMESSEEEVIGIADLIQKGANGARADDTKGIKSAVIDWITPMGQALNPHIPRNVKSGRGFNHERTGALLCPAGLDWSNTEIKTKLISGEVQVAGDQWPLMLYANYTYDPEDPWNGLLRSGLLVNAFKHTFTSPSSVDQEPKATRSGNARIHGMRFVTKASLAYVATQVRFSLMSAQVFSRTDLATDSERFYNSVMELLEDPEEKDEVDQLMRWWNRQVFPIYADPERLPSKDSALARIREKRAAYKELQNNAGGGAVLGGSGSTN</sequence>
<dbReference type="EMBL" id="MU267008">
    <property type="protein sequence ID" value="KAH7917573.1"/>
    <property type="molecule type" value="Genomic_DNA"/>
</dbReference>
<evidence type="ECO:0000313" key="1">
    <source>
        <dbReference type="EMBL" id="KAH7917573.1"/>
    </source>
</evidence>
<comment type="caution">
    <text evidence="1">The sequence shown here is derived from an EMBL/GenBank/DDBJ whole genome shotgun (WGS) entry which is preliminary data.</text>
</comment>
<proteinExistence type="predicted"/>
<protein>
    <submittedName>
        <fullName evidence="1">Uncharacterized protein</fullName>
    </submittedName>
</protein>
<reference evidence="1" key="1">
    <citation type="journal article" date="2021" name="New Phytol.">
        <title>Evolutionary innovations through gain and loss of genes in the ectomycorrhizal Boletales.</title>
        <authorList>
            <person name="Wu G."/>
            <person name="Miyauchi S."/>
            <person name="Morin E."/>
            <person name="Kuo A."/>
            <person name="Drula E."/>
            <person name="Varga T."/>
            <person name="Kohler A."/>
            <person name="Feng B."/>
            <person name="Cao Y."/>
            <person name="Lipzen A."/>
            <person name="Daum C."/>
            <person name="Hundley H."/>
            <person name="Pangilinan J."/>
            <person name="Johnson J."/>
            <person name="Barry K."/>
            <person name="LaButti K."/>
            <person name="Ng V."/>
            <person name="Ahrendt S."/>
            <person name="Min B."/>
            <person name="Choi I.G."/>
            <person name="Park H."/>
            <person name="Plett J.M."/>
            <person name="Magnuson J."/>
            <person name="Spatafora J.W."/>
            <person name="Nagy L.G."/>
            <person name="Henrissat B."/>
            <person name="Grigoriev I.V."/>
            <person name="Yang Z.L."/>
            <person name="Xu J."/>
            <person name="Martin F.M."/>
        </authorList>
    </citation>
    <scope>NUCLEOTIDE SEQUENCE</scope>
    <source>
        <strain evidence="1">KUC20120723A-06</strain>
    </source>
</reference>
<name>A0ACB8AX07_9AGAM</name>
<accession>A0ACB8AX07</accession>
<gene>
    <name evidence="1" type="ORF">BV22DRAFT_1135298</name>
</gene>
<organism evidence="1 2">
    <name type="scientific">Leucogyrophana mollusca</name>
    <dbReference type="NCBI Taxonomy" id="85980"/>
    <lineage>
        <taxon>Eukaryota</taxon>
        <taxon>Fungi</taxon>
        <taxon>Dikarya</taxon>
        <taxon>Basidiomycota</taxon>
        <taxon>Agaricomycotina</taxon>
        <taxon>Agaricomycetes</taxon>
        <taxon>Agaricomycetidae</taxon>
        <taxon>Boletales</taxon>
        <taxon>Boletales incertae sedis</taxon>
        <taxon>Leucogyrophana</taxon>
    </lineage>
</organism>